<sequence>MLSRTLAFATGLLGAVAASQVPEFGQQYRQRLGGAIDELQSAMERFDADARASQLGRAEAIARLRGNPDDLARRRGVDAESSAARLQALERQRDRMRAAGPFGRIGAMVQDTDTLVMRGAFQSFEPAVPTTGEGAVAAGLGFLGGYGLVRLAAAPFRRRRARGIRV</sequence>
<accession>A0A2T1HP23</accession>
<name>A0A2T1HP23_9HYPH</name>
<reference evidence="2" key="1">
    <citation type="submission" date="2018-03" db="EMBL/GenBank/DDBJ databases">
        <authorList>
            <person name="Sun L."/>
            <person name="Liu H."/>
            <person name="Chen W."/>
            <person name="Huang K."/>
            <person name="Liu W."/>
            <person name="Gao X."/>
        </authorList>
    </citation>
    <scope>NUCLEOTIDE SEQUENCE [LARGE SCALE GENOMIC DNA]</scope>
    <source>
        <strain evidence="2">SH9</strain>
    </source>
</reference>
<dbReference type="AlphaFoldDB" id="A0A2T1HP23"/>
<evidence type="ECO:0000313" key="2">
    <source>
        <dbReference type="Proteomes" id="UP000239772"/>
    </source>
</evidence>
<dbReference type="OrthoDB" id="193051at2"/>
<dbReference type="InterPro" id="IPR022584">
    <property type="entry name" value="DUF2937"/>
</dbReference>
<keyword evidence="2" id="KW-1185">Reference proteome</keyword>
<evidence type="ECO:0000313" key="1">
    <source>
        <dbReference type="EMBL" id="PSC03424.1"/>
    </source>
</evidence>
<dbReference type="Pfam" id="PF11157">
    <property type="entry name" value="DUF2937"/>
    <property type="match status" value="1"/>
</dbReference>
<dbReference type="EMBL" id="PVZS01000025">
    <property type="protein sequence ID" value="PSC03424.1"/>
    <property type="molecule type" value="Genomic_DNA"/>
</dbReference>
<comment type="caution">
    <text evidence="1">The sequence shown here is derived from an EMBL/GenBank/DDBJ whole genome shotgun (WGS) entry which is preliminary data.</text>
</comment>
<dbReference type="Proteomes" id="UP000239772">
    <property type="component" value="Unassembled WGS sequence"/>
</dbReference>
<organism evidence="1 2">
    <name type="scientific">Alsobacter soli</name>
    <dbReference type="NCBI Taxonomy" id="2109933"/>
    <lineage>
        <taxon>Bacteria</taxon>
        <taxon>Pseudomonadati</taxon>
        <taxon>Pseudomonadota</taxon>
        <taxon>Alphaproteobacteria</taxon>
        <taxon>Hyphomicrobiales</taxon>
        <taxon>Alsobacteraceae</taxon>
        <taxon>Alsobacter</taxon>
    </lineage>
</organism>
<gene>
    <name evidence="1" type="ORF">SLNSH_18695</name>
</gene>
<protein>
    <submittedName>
        <fullName evidence="1">DUF2937 domain-containing protein</fullName>
    </submittedName>
</protein>
<proteinExistence type="predicted"/>
<dbReference type="RefSeq" id="WP_106338684.1">
    <property type="nucleotide sequence ID" value="NZ_PVZS01000025.1"/>
</dbReference>